<sequence length="83" mass="8483">MAALLASIPVGILSALVAWLLGAGWLWVLVAYGLGGTVACLGVATLSWFLRSGPVPAGGPSVGKQSPQLARASMAGRKPFREH</sequence>
<keyword evidence="4" id="KW-1185">Reference proteome</keyword>
<accession>A0A1M7HTG4</accession>
<protein>
    <submittedName>
        <fullName evidence="3">Uncharacterized protein</fullName>
    </submittedName>
</protein>
<evidence type="ECO:0000256" key="2">
    <source>
        <dbReference type="SAM" id="Phobius"/>
    </source>
</evidence>
<proteinExistence type="predicted"/>
<dbReference type="Proteomes" id="UP000184444">
    <property type="component" value="Unassembled WGS sequence"/>
</dbReference>
<name>A0A1M7HTG4_9RHOB</name>
<keyword evidence="2" id="KW-1133">Transmembrane helix</keyword>
<gene>
    <name evidence="3" type="ORF">SAMN05444389_1071</name>
</gene>
<evidence type="ECO:0000256" key="1">
    <source>
        <dbReference type="SAM" id="MobiDB-lite"/>
    </source>
</evidence>
<evidence type="ECO:0000313" key="4">
    <source>
        <dbReference type="Proteomes" id="UP000184444"/>
    </source>
</evidence>
<feature type="region of interest" description="Disordered" evidence="1">
    <location>
        <begin position="58"/>
        <end position="83"/>
    </location>
</feature>
<evidence type="ECO:0000313" key="3">
    <source>
        <dbReference type="EMBL" id="SHM31851.1"/>
    </source>
</evidence>
<organism evidence="3 4">
    <name type="scientific">Paracoccus solventivorans</name>
    <dbReference type="NCBI Taxonomy" id="53463"/>
    <lineage>
        <taxon>Bacteria</taxon>
        <taxon>Pseudomonadati</taxon>
        <taxon>Pseudomonadota</taxon>
        <taxon>Alphaproteobacteria</taxon>
        <taxon>Rhodobacterales</taxon>
        <taxon>Paracoccaceae</taxon>
        <taxon>Paracoccus</taxon>
    </lineage>
</organism>
<keyword evidence="2" id="KW-0812">Transmembrane</keyword>
<dbReference type="AlphaFoldDB" id="A0A1M7HTG4"/>
<feature type="transmembrane region" description="Helical" evidence="2">
    <location>
        <begin position="25"/>
        <end position="50"/>
    </location>
</feature>
<dbReference type="EMBL" id="FRCK01000007">
    <property type="protein sequence ID" value="SHM31851.1"/>
    <property type="molecule type" value="Genomic_DNA"/>
</dbReference>
<reference evidence="4" key="1">
    <citation type="submission" date="2016-11" db="EMBL/GenBank/DDBJ databases">
        <authorList>
            <person name="Varghese N."/>
            <person name="Submissions S."/>
        </authorList>
    </citation>
    <scope>NUCLEOTIDE SEQUENCE [LARGE SCALE GENOMIC DNA]</scope>
    <source>
        <strain evidence="4">DSM 6637</strain>
    </source>
</reference>
<keyword evidence="2" id="KW-0472">Membrane</keyword>